<dbReference type="Gene3D" id="3.30.70.2050">
    <property type="match status" value="1"/>
</dbReference>
<comment type="caution">
    <text evidence="1">The sequence shown here is derived from an EMBL/GenBank/DDBJ whole genome shotgun (WGS) entry which is preliminary data.</text>
</comment>
<dbReference type="InterPro" id="IPR008719">
    <property type="entry name" value="N2O_reductase_NosL"/>
</dbReference>
<sequence length="180" mass="19381">MKRLLFFSLLVLAACKEDVANLPAPIDITEEALGYYCQMALVEHDGPKGQAHLDGMPAPIFFSQVRDVIAYLHMPEQSHAVKVAYVQDMTQADWTTPGDWIRAEEALYVAGSDAVGGMGAAEFVPFSDPTAAEAFARDHGGRVLAFADIRAKDVLGAKTPEAEAAFATDDINARLKALGQ</sequence>
<accession>A0ABS5HR50</accession>
<evidence type="ECO:0000313" key="1">
    <source>
        <dbReference type="EMBL" id="MBR9651398.1"/>
    </source>
</evidence>
<dbReference type="Proteomes" id="UP001195941">
    <property type="component" value="Unassembled WGS sequence"/>
</dbReference>
<reference evidence="1 2" key="1">
    <citation type="journal article" date="2021" name="Arch. Microbiol.">
        <title>Thalassobius aquimarinus sp. nov., isolated from the Sea of Japan seashore.</title>
        <authorList>
            <person name="Kurilenko V.V."/>
            <person name="Romanenko L.A."/>
            <person name="Chernysheva N.Y."/>
            <person name="Velansky P.V."/>
            <person name="Tekutyeva L.A."/>
            <person name="Isaeva M.P."/>
            <person name="Mikhailov V.V."/>
        </authorList>
    </citation>
    <scope>NUCLEOTIDE SEQUENCE [LARGE SCALE GENOMIC DNA]</scope>
    <source>
        <strain evidence="1 2">KMM 8518</strain>
    </source>
</reference>
<name>A0ABS5HR50_9RHOB</name>
<keyword evidence="2" id="KW-1185">Reference proteome</keyword>
<protein>
    <submittedName>
        <fullName evidence="1">Nitrous oxide reductase accessory protein NosL</fullName>
    </submittedName>
</protein>
<dbReference type="Gene3D" id="3.30.70.2060">
    <property type="match status" value="1"/>
</dbReference>
<dbReference type="PANTHER" id="PTHR41247">
    <property type="entry name" value="HTH-TYPE TRANSCRIPTIONAL REPRESSOR YCNK"/>
    <property type="match status" value="1"/>
</dbReference>
<dbReference type="PANTHER" id="PTHR41247:SF1">
    <property type="entry name" value="HTH-TYPE TRANSCRIPTIONAL REPRESSOR YCNK"/>
    <property type="match status" value="1"/>
</dbReference>
<dbReference type="PROSITE" id="PS51257">
    <property type="entry name" value="PROKAR_LIPOPROTEIN"/>
    <property type="match status" value="1"/>
</dbReference>
<proteinExistence type="predicted"/>
<organism evidence="1 2">
    <name type="scientific">Thalassovita aquimarina</name>
    <dbReference type="NCBI Taxonomy" id="2785917"/>
    <lineage>
        <taxon>Bacteria</taxon>
        <taxon>Pseudomonadati</taxon>
        <taxon>Pseudomonadota</taxon>
        <taxon>Alphaproteobacteria</taxon>
        <taxon>Rhodobacterales</taxon>
        <taxon>Roseobacteraceae</taxon>
        <taxon>Thalassovita</taxon>
    </lineage>
</organism>
<gene>
    <name evidence="1" type="ORF">IT775_09710</name>
</gene>
<evidence type="ECO:0000313" key="2">
    <source>
        <dbReference type="Proteomes" id="UP001195941"/>
    </source>
</evidence>
<dbReference type="SUPFAM" id="SSF160387">
    <property type="entry name" value="NosL/MerB-like"/>
    <property type="match status" value="1"/>
</dbReference>
<dbReference type="EMBL" id="JADMKU010000007">
    <property type="protein sequence ID" value="MBR9651398.1"/>
    <property type="molecule type" value="Genomic_DNA"/>
</dbReference>
<dbReference type="RefSeq" id="WP_212700918.1">
    <property type="nucleotide sequence ID" value="NZ_JADMKU010000007.1"/>
</dbReference>
<dbReference type="Pfam" id="PF05573">
    <property type="entry name" value="NosL"/>
    <property type="match status" value="1"/>
</dbReference>